<reference evidence="10 11" key="1">
    <citation type="submission" date="2017-05" db="EMBL/GenBank/DDBJ databases">
        <title>Genome sequence of Candidatus Fukatsuia symbiotica and Candidatus Hamiltonella defensa from Acyrthosiphon pisum strain 5D.</title>
        <authorList>
            <person name="Patel V.A."/>
            <person name="Chevignon G."/>
            <person name="Russell J.A."/>
            <person name="Oliver K.M."/>
        </authorList>
    </citation>
    <scope>NUCLEOTIDE SEQUENCE [LARGE SCALE GENOMIC DNA]</scope>
    <source>
        <strain evidence="10 11">5D</strain>
    </source>
</reference>
<feature type="transmembrane region" description="Helical" evidence="9">
    <location>
        <begin position="133"/>
        <end position="157"/>
    </location>
</feature>
<dbReference type="GO" id="GO:0005886">
    <property type="term" value="C:plasma membrane"/>
    <property type="evidence" value="ECO:0007669"/>
    <property type="project" value="UniProtKB-SubCell"/>
</dbReference>
<dbReference type="PANTHER" id="PTHR32502:SF5">
    <property type="entry name" value="N-ACETYLGALACTOSAMINE PERMEASE IID COMPONENT-RELATED"/>
    <property type="match status" value="1"/>
</dbReference>
<evidence type="ECO:0000256" key="9">
    <source>
        <dbReference type="SAM" id="Phobius"/>
    </source>
</evidence>
<dbReference type="AlphaFoldDB" id="A0A2U8I5D2"/>
<dbReference type="OrthoDB" id="9811533at2"/>
<proteinExistence type="predicted"/>
<evidence type="ECO:0000313" key="11">
    <source>
        <dbReference type="Proteomes" id="UP000261875"/>
    </source>
</evidence>
<keyword evidence="2" id="KW-0813">Transport</keyword>
<evidence type="ECO:0000313" key="10">
    <source>
        <dbReference type="EMBL" id="AWK14342.1"/>
    </source>
</evidence>
<dbReference type="STRING" id="1878942.GCA_900128755_00370"/>
<organism evidence="10 11">
    <name type="scientific">Candidatus Fukatsuia symbiotica</name>
    <dbReference type="NCBI Taxonomy" id="1878942"/>
    <lineage>
        <taxon>Bacteria</taxon>
        <taxon>Pseudomonadati</taxon>
        <taxon>Pseudomonadota</taxon>
        <taxon>Gammaproteobacteria</taxon>
        <taxon>Enterobacterales</taxon>
        <taxon>Yersiniaceae</taxon>
        <taxon>Candidatus Fukatsuia</taxon>
    </lineage>
</organism>
<comment type="subcellular location">
    <subcellularLocation>
        <location evidence="1">Cell membrane</location>
        <topology evidence="1">Multi-pass membrane protein</topology>
    </subcellularLocation>
</comment>
<dbReference type="NCBIfam" id="TIGR00828">
    <property type="entry name" value="EIID-AGA"/>
    <property type="match status" value="1"/>
</dbReference>
<dbReference type="KEGG" id="fsm:CCS41_07435"/>
<dbReference type="InterPro" id="IPR004704">
    <property type="entry name" value="PTS_IID_man"/>
</dbReference>
<dbReference type="Proteomes" id="UP000261875">
    <property type="component" value="Chromosome"/>
</dbReference>
<accession>A0A2U8I5D2</accession>
<evidence type="ECO:0000256" key="8">
    <source>
        <dbReference type="ARBA" id="ARBA00023136"/>
    </source>
</evidence>
<dbReference type="InterPro" id="IPR050303">
    <property type="entry name" value="GatZ_KbaZ_carbometab"/>
</dbReference>
<keyword evidence="5" id="KW-0598">Phosphotransferase system</keyword>
<evidence type="ECO:0000256" key="2">
    <source>
        <dbReference type="ARBA" id="ARBA00022448"/>
    </source>
</evidence>
<dbReference type="RefSeq" id="WP_072549560.1">
    <property type="nucleotide sequence ID" value="NZ_CP021659.1"/>
</dbReference>
<protein>
    <submittedName>
        <fullName evidence="10">PTS mannose transporter subunit IID</fullName>
    </submittedName>
</protein>
<dbReference type="PROSITE" id="PS51108">
    <property type="entry name" value="PTS_EIID"/>
    <property type="match status" value="1"/>
</dbReference>
<gene>
    <name evidence="10" type="ORF">CCS41_07435</name>
</gene>
<evidence type="ECO:0000256" key="4">
    <source>
        <dbReference type="ARBA" id="ARBA00022597"/>
    </source>
</evidence>
<dbReference type="GO" id="GO:0009401">
    <property type="term" value="P:phosphoenolpyruvate-dependent sugar phosphotransferase system"/>
    <property type="evidence" value="ECO:0007669"/>
    <property type="project" value="UniProtKB-KW"/>
</dbReference>
<evidence type="ECO:0000256" key="6">
    <source>
        <dbReference type="ARBA" id="ARBA00022692"/>
    </source>
</evidence>
<sequence>MVDTVTTNSDMSEKKLTPGDIRGVILRANLFQGSWNFERMQALGFCFSMVPAIRRLYPENSEERKQAIKRHLEFFNTHPYVAAPVLGVTLAMEEQRANGAPIDDAAINSIKVGLMGPLAGVGDPIFWGTVRPIFAALGAGIAMTASLLGPILFFVLFNFLRLLTLYYGITYGYKKGTNIVNDIDGGLLKKLTEGASILGLFIMGALVNKWAHLDIPIVISNIADQNGQNKITTVQTILDQLMPGLVPLLLTFFCMWLLRRKINALWIIVGFFAIGIFGYWAGFLAA</sequence>
<keyword evidence="3" id="KW-1003">Cell membrane</keyword>
<keyword evidence="8 9" id="KW-0472">Membrane</keyword>
<dbReference type="Pfam" id="PF03613">
    <property type="entry name" value="EIID-AGA"/>
    <property type="match status" value="1"/>
</dbReference>
<dbReference type="PANTHER" id="PTHR32502">
    <property type="entry name" value="N-ACETYLGALACTOSAMINE PERMEASE II COMPONENT-RELATED"/>
    <property type="match status" value="1"/>
</dbReference>
<evidence type="ECO:0000256" key="7">
    <source>
        <dbReference type="ARBA" id="ARBA00022989"/>
    </source>
</evidence>
<evidence type="ECO:0000256" key="3">
    <source>
        <dbReference type="ARBA" id="ARBA00022475"/>
    </source>
</evidence>
<evidence type="ECO:0000256" key="1">
    <source>
        <dbReference type="ARBA" id="ARBA00004651"/>
    </source>
</evidence>
<dbReference type="NCBIfam" id="NF008315">
    <property type="entry name" value="PRK11103.1"/>
    <property type="match status" value="1"/>
</dbReference>
<keyword evidence="11" id="KW-1185">Reference proteome</keyword>
<feature type="transmembrane region" description="Helical" evidence="9">
    <location>
        <begin position="265"/>
        <end position="285"/>
    </location>
</feature>
<feature type="transmembrane region" description="Helical" evidence="9">
    <location>
        <begin position="241"/>
        <end position="258"/>
    </location>
</feature>
<name>A0A2U8I5D2_9GAMM</name>
<keyword evidence="6 9" id="KW-0812">Transmembrane</keyword>
<dbReference type="EMBL" id="CP021659">
    <property type="protein sequence ID" value="AWK14342.1"/>
    <property type="molecule type" value="Genomic_DNA"/>
</dbReference>
<keyword evidence="7 9" id="KW-1133">Transmembrane helix</keyword>
<evidence type="ECO:0000256" key="5">
    <source>
        <dbReference type="ARBA" id="ARBA00022683"/>
    </source>
</evidence>
<keyword evidence="4" id="KW-0762">Sugar transport</keyword>